<feature type="domain" description="Elapor1/2 mannose 6-phosphate receptor homology" evidence="6">
    <location>
        <begin position="678"/>
        <end position="874"/>
    </location>
</feature>
<dbReference type="EMBL" id="CANHGI010000004">
    <property type="protein sequence ID" value="CAI5446907.1"/>
    <property type="molecule type" value="Genomic_DNA"/>
</dbReference>
<evidence type="ECO:0000259" key="4">
    <source>
        <dbReference type="Pfam" id="PF23031"/>
    </source>
</evidence>
<accession>A0A9P1IPC0</accession>
<dbReference type="SMART" id="SM01411">
    <property type="entry name" value="Ephrin_rec_like"/>
    <property type="match status" value="4"/>
</dbReference>
<dbReference type="InterPro" id="IPR009030">
    <property type="entry name" value="Growth_fac_rcpt_cys_sf"/>
</dbReference>
<evidence type="ECO:0000256" key="1">
    <source>
        <dbReference type="SAM" id="MobiDB-lite"/>
    </source>
</evidence>
<dbReference type="InterPro" id="IPR056608">
    <property type="entry name" value="Elapor1/2_GBD"/>
</dbReference>
<sequence>MLLKILALLILYIRSTVVAEYCQDSDFEFTYTNCDENGERWRVAVPRGTATQKTCGNLPQPQKGLNCSFSCPPGQYLDIDSQQCRACRAGFFSLGGGVRFEEFVTLPAGFSIDNFDADAAVAARQDACPKEAGWIVRDGELLYVPTPCVSRLSFSANLVRAGAVEYTYRMPRNNRALSMQIDVRNEQCQSYSDLAKSMLLKYTTGATESQQQREEKNGDWRRRTVELRTGQNVISWTVSNSYGLNGYTAEPIHFARIDVLGLAFTKECSACPPGTYSSTGAAECKPCAAGFFSSKGSAQCGQCPLSQYSGPKSSRCIDRPKCGPQDYYPVRTPCLANGTSRVVYEKVLPALCRDDVPGASRLPAPGPWQPCPKCNPGMAKNKEGICEFCRKDYHSDGNECTRCPVDTVPNYGLQYTNWQTLPPKLETRCEYISDDISEKCRIGDSWLANGDSLATPPSLERGIAFELVLSIDEGFWNPLAPKHMKVPVAQITIVFETSCADPSCVLYFIEDVSAGGGGVARKESFYRFLAAFNGTQSKRVWSHTVTKNTPAKYMLAFLRSGVAGSDDAITDVARIFAINVTNVGHRGGQGGGGSECLACPHSGNGDGCVPCPMGQYIHEETKLCVSCPANTIINATSSRIGAASCVACGQGLAPSTDGTSCVTPPRLTIRDPNPSKNLTYNYDFATWRDKNWTLEGVRVFSREGTAYYHAFRVALFQSIKCEEEYESSDVIGVMMDESMREAVDGMACRMTALPAGSGKNSSKTAFVSPLLLANKLDAITLNRTHKSWNITDHVLEYEGLDNKSLPLDVFFWFEQLSVATSATCPRGNIFVVVARCAPNKKTDEMRLPHSCPDGTCDGCMFVAILESSQACPICDKDDYETIRGECVGGKQTIHSIPHKHSFYQPLKKHSFFLGVASFITLSIILFLMCRRNQRLEYKYTRLIESKTGELPAAETCGIEEDEEDDELQDRVIFSKGSSSASRSRRGYSDRDSRDNAAFIALDNED</sequence>
<dbReference type="Pfam" id="PF23032">
    <property type="entry name" value="GBD_ELAPOR1-like_3rd"/>
    <property type="match status" value="1"/>
</dbReference>
<dbReference type="Pfam" id="PF23087">
    <property type="entry name" value="MRH_ELAPOR1_9th"/>
    <property type="match status" value="1"/>
</dbReference>
<dbReference type="InterPro" id="IPR056609">
    <property type="entry name" value="Elapor1-like_3rd"/>
</dbReference>
<keyword evidence="3" id="KW-0732">Signal</keyword>
<keyword evidence="2" id="KW-1133">Transmembrane helix</keyword>
<organism evidence="8 9">
    <name type="scientific">Caenorhabditis angaria</name>
    <dbReference type="NCBI Taxonomy" id="860376"/>
    <lineage>
        <taxon>Eukaryota</taxon>
        <taxon>Metazoa</taxon>
        <taxon>Ecdysozoa</taxon>
        <taxon>Nematoda</taxon>
        <taxon>Chromadorea</taxon>
        <taxon>Rhabditida</taxon>
        <taxon>Rhabditina</taxon>
        <taxon>Rhabditomorpha</taxon>
        <taxon>Rhabditoidea</taxon>
        <taxon>Rhabditidae</taxon>
        <taxon>Peloderinae</taxon>
        <taxon>Caenorhabditis</taxon>
    </lineage>
</organism>
<evidence type="ECO:0000259" key="5">
    <source>
        <dbReference type="Pfam" id="PF23032"/>
    </source>
</evidence>
<dbReference type="InterPro" id="IPR056607">
    <property type="entry name" value="Elapor1/2_MRH"/>
</dbReference>
<dbReference type="GO" id="GO:0016020">
    <property type="term" value="C:membrane"/>
    <property type="evidence" value="ECO:0007669"/>
    <property type="project" value="TreeGrafter"/>
</dbReference>
<feature type="chain" id="PRO_5040342369" description="Tyrosine-protein kinase ephrin type A/B receptor-like domain-containing protein" evidence="3">
    <location>
        <begin position="20"/>
        <end position="1005"/>
    </location>
</feature>
<keyword evidence="2" id="KW-0812">Transmembrane</keyword>
<dbReference type="AlphaFoldDB" id="A0A9P1IPC0"/>
<dbReference type="Pfam" id="PF23031">
    <property type="entry name" value="GBD_ELAPOR1"/>
    <property type="match status" value="1"/>
</dbReference>
<feature type="domain" description="Elapor1/2 TNF receptor-like" evidence="7">
    <location>
        <begin position="373"/>
        <end position="412"/>
    </location>
</feature>
<dbReference type="InterPro" id="IPR039181">
    <property type="entry name" value="Elapor1/2"/>
</dbReference>
<evidence type="ECO:0000259" key="6">
    <source>
        <dbReference type="Pfam" id="PF23087"/>
    </source>
</evidence>
<reference evidence="8" key="1">
    <citation type="submission" date="2022-11" db="EMBL/GenBank/DDBJ databases">
        <authorList>
            <person name="Kikuchi T."/>
        </authorList>
    </citation>
    <scope>NUCLEOTIDE SEQUENCE</scope>
    <source>
        <strain evidence="8">PS1010</strain>
    </source>
</reference>
<protein>
    <recommendedName>
        <fullName evidence="10">Tyrosine-protein kinase ephrin type A/B receptor-like domain-containing protein</fullName>
    </recommendedName>
</protein>
<dbReference type="Proteomes" id="UP001152747">
    <property type="component" value="Unassembled WGS sequence"/>
</dbReference>
<dbReference type="SUPFAM" id="SSF57184">
    <property type="entry name" value="Growth factor receptor domain"/>
    <property type="match status" value="2"/>
</dbReference>
<feature type="domain" description="Elapor1/2 galactose binding" evidence="4">
    <location>
        <begin position="414"/>
        <end position="583"/>
    </location>
</feature>
<gene>
    <name evidence="8" type="ORF">CAMP_LOCUS9544</name>
</gene>
<dbReference type="OrthoDB" id="439917at2759"/>
<evidence type="ECO:0000313" key="8">
    <source>
        <dbReference type="EMBL" id="CAI5446907.1"/>
    </source>
</evidence>
<keyword evidence="9" id="KW-1185">Reference proteome</keyword>
<feature type="domain" description="Elapor1-like galactose binding" evidence="5">
    <location>
        <begin position="97"/>
        <end position="263"/>
    </location>
</feature>
<dbReference type="Pfam" id="PF23091">
    <property type="entry name" value="TNFR_ELAPOR1_6th"/>
    <property type="match status" value="1"/>
</dbReference>
<evidence type="ECO:0000313" key="9">
    <source>
        <dbReference type="Proteomes" id="UP001152747"/>
    </source>
</evidence>
<dbReference type="Gene3D" id="2.10.50.10">
    <property type="entry name" value="Tumor Necrosis Factor Receptor, subunit A, domain 2"/>
    <property type="match status" value="2"/>
</dbReference>
<feature type="transmembrane region" description="Helical" evidence="2">
    <location>
        <begin position="911"/>
        <end position="929"/>
    </location>
</feature>
<comment type="caution">
    <text evidence="8">The sequence shown here is derived from an EMBL/GenBank/DDBJ whole genome shotgun (WGS) entry which is preliminary data.</text>
</comment>
<feature type="region of interest" description="Disordered" evidence="1">
    <location>
        <begin position="959"/>
        <end position="991"/>
    </location>
</feature>
<keyword evidence="2" id="KW-0472">Membrane</keyword>
<evidence type="ECO:0000259" key="7">
    <source>
        <dbReference type="Pfam" id="PF23091"/>
    </source>
</evidence>
<evidence type="ECO:0000256" key="2">
    <source>
        <dbReference type="SAM" id="Phobius"/>
    </source>
</evidence>
<feature type="signal peptide" evidence="3">
    <location>
        <begin position="1"/>
        <end position="19"/>
    </location>
</feature>
<dbReference type="InterPro" id="IPR056610">
    <property type="entry name" value="Elapor1/2_TNFR-like"/>
</dbReference>
<evidence type="ECO:0000256" key="3">
    <source>
        <dbReference type="SAM" id="SignalP"/>
    </source>
</evidence>
<dbReference type="PANTHER" id="PTHR22727:SF15">
    <property type="entry name" value="MRH DOMAIN-CONTAINING PROTEIN"/>
    <property type="match status" value="1"/>
</dbReference>
<proteinExistence type="predicted"/>
<dbReference type="PANTHER" id="PTHR22727">
    <property type="entry name" value="PROTEIN CBG13728"/>
    <property type="match status" value="1"/>
</dbReference>
<evidence type="ECO:0008006" key="10">
    <source>
        <dbReference type="Google" id="ProtNLM"/>
    </source>
</evidence>
<name>A0A9P1IPC0_9PELO</name>